<keyword evidence="5 8" id="KW-1133">Transmembrane helix</keyword>
<dbReference type="GO" id="GO:0005886">
    <property type="term" value="C:plasma membrane"/>
    <property type="evidence" value="ECO:0007669"/>
    <property type="project" value="UniProtKB-SubCell"/>
</dbReference>
<dbReference type="PROSITE" id="PS51779">
    <property type="entry name" value="POTRA"/>
    <property type="match status" value="1"/>
</dbReference>
<evidence type="ECO:0000256" key="5">
    <source>
        <dbReference type="ARBA" id="ARBA00022989"/>
    </source>
</evidence>
<comment type="subcellular location">
    <subcellularLocation>
        <location evidence="8">Cell membrane</location>
        <topology evidence="8">Single-pass type II membrane protein</topology>
    </subcellularLocation>
    <subcellularLocation>
        <location evidence="1">Membrane</location>
    </subcellularLocation>
    <text evidence="8">Localizes to the division septum.</text>
</comment>
<evidence type="ECO:0000259" key="9">
    <source>
        <dbReference type="PROSITE" id="PS51779"/>
    </source>
</evidence>
<dbReference type="PANTHER" id="PTHR37820">
    <property type="entry name" value="CELL DIVISION PROTEIN DIVIB"/>
    <property type="match status" value="1"/>
</dbReference>
<dbReference type="InterPro" id="IPR013685">
    <property type="entry name" value="POTRA_FtsQ_type"/>
</dbReference>
<evidence type="ECO:0000256" key="7">
    <source>
        <dbReference type="ARBA" id="ARBA00023306"/>
    </source>
</evidence>
<evidence type="ECO:0000256" key="4">
    <source>
        <dbReference type="ARBA" id="ARBA00022692"/>
    </source>
</evidence>
<dbReference type="InterPro" id="IPR026579">
    <property type="entry name" value="FtsQ"/>
</dbReference>
<evidence type="ECO:0000256" key="3">
    <source>
        <dbReference type="ARBA" id="ARBA00022618"/>
    </source>
</evidence>
<keyword evidence="11" id="KW-1185">Reference proteome</keyword>
<dbReference type="EMBL" id="JACKXE010000001">
    <property type="protein sequence ID" value="MBB6626339.1"/>
    <property type="molecule type" value="Genomic_DNA"/>
</dbReference>
<keyword evidence="4 8" id="KW-0812">Transmembrane</keyword>
<dbReference type="AlphaFoldDB" id="A0A7X0V962"/>
<dbReference type="GO" id="GO:0090529">
    <property type="term" value="P:cell septum assembly"/>
    <property type="evidence" value="ECO:0007669"/>
    <property type="project" value="InterPro"/>
</dbReference>
<feature type="transmembrane region" description="Helical" evidence="8">
    <location>
        <begin position="33"/>
        <end position="55"/>
    </location>
</feature>
<keyword evidence="6 8" id="KW-0472">Membrane</keyword>
<evidence type="ECO:0000256" key="1">
    <source>
        <dbReference type="ARBA" id="ARBA00004370"/>
    </source>
</evidence>
<evidence type="ECO:0000313" key="10">
    <source>
        <dbReference type="EMBL" id="MBB6626339.1"/>
    </source>
</evidence>
<dbReference type="PANTHER" id="PTHR37820:SF1">
    <property type="entry name" value="CELL DIVISION PROTEIN FTSQ"/>
    <property type="match status" value="1"/>
</dbReference>
<accession>A0A7X0V962</accession>
<evidence type="ECO:0000256" key="6">
    <source>
        <dbReference type="ARBA" id="ARBA00023136"/>
    </source>
</evidence>
<organism evidence="10 11">
    <name type="scientific">Nocardioides luti</name>
    <dbReference type="NCBI Taxonomy" id="2761101"/>
    <lineage>
        <taxon>Bacteria</taxon>
        <taxon>Bacillati</taxon>
        <taxon>Actinomycetota</taxon>
        <taxon>Actinomycetes</taxon>
        <taxon>Propionibacteriales</taxon>
        <taxon>Nocardioidaceae</taxon>
        <taxon>Nocardioides</taxon>
    </lineage>
</organism>
<name>A0A7X0V962_9ACTN</name>
<protein>
    <recommendedName>
        <fullName evidence="8">Cell division protein FtsQ</fullName>
    </recommendedName>
</protein>
<dbReference type="Pfam" id="PF03799">
    <property type="entry name" value="FtsQ_DivIB_C"/>
    <property type="match status" value="1"/>
</dbReference>
<comment type="caution">
    <text evidence="10">The sequence shown here is derived from an EMBL/GenBank/DDBJ whole genome shotgun (WGS) entry which is preliminary data.</text>
</comment>
<feature type="domain" description="POTRA" evidence="9">
    <location>
        <begin position="60"/>
        <end position="128"/>
    </location>
</feature>
<reference evidence="10 11" key="1">
    <citation type="submission" date="2020-08" db="EMBL/GenBank/DDBJ databases">
        <authorList>
            <person name="Seo M.-J."/>
        </authorList>
    </citation>
    <scope>NUCLEOTIDE SEQUENCE [LARGE SCALE GENOMIC DNA]</scope>
    <source>
        <strain evidence="10 11">KIGAM211</strain>
    </source>
</reference>
<keyword evidence="2 8" id="KW-1003">Cell membrane</keyword>
<dbReference type="Pfam" id="PF08478">
    <property type="entry name" value="POTRA_1"/>
    <property type="match status" value="1"/>
</dbReference>
<keyword evidence="7 8" id="KW-0131">Cell cycle</keyword>
<gene>
    <name evidence="8" type="primary">ftsQ</name>
    <name evidence="10" type="ORF">H5V45_03295</name>
</gene>
<comment type="function">
    <text evidence="8">Essential cell division protein.</text>
</comment>
<dbReference type="Gene3D" id="3.10.20.310">
    <property type="entry name" value="membrane protein fhac"/>
    <property type="match status" value="1"/>
</dbReference>
<dbReference type="Proteomes" id="UP000523955">
    <property type="component" value="Unassembled WGS sequence"/>
</dbReference>
<dbReference type="GO" id="GO:0032153">
    <property type="term" value="C:cell division site"/>
    <property type="evidence" value="ECO:0007669"/>
    <property type="project" value="UniProtKB-UniRule"/>
</dbReference>
<evidence type="ECO:0000313" key="11">
    <source>
        <dbReference type="Proteomes" id="UP000523955"/>
    </source>
</evidence>
<dbReference type="InterPro" id="IPR034746">
    <property type="entry name" value="POTRA"/>
</dbReference>
<evidence type="ECO:0000256" key="8">
    <source>
        <dbReference type="HAMAP-Rule" id="MF_00911"/>
    </source>
</evidence>
<comment type="similarity">
    <text evidence="8">Belongs to the FtsQ/DivIB family. FtsQ subfamily.</text>
</comment>
<dbReference type="RefSeq" id="WP_185251626.1">
    <property type="nucleotide sequence ID" value="NZ_JACKXE010000001.1"/>
</dbReference>
<dbReference type="InterPro" id="IPR050487">
    <property type="entry name" value="FtsQ_DivIB"/>
</dbReference>
<proteinExistence type="inferred from homology"/>
<evidence type="ECO:0000256" key="2">
    <source>
        <dbReference type="ARBA" id="ARBA00022475"/>
    </source>
</evidence>
<keyword evidence="3 8" id="KW-0132">Cell division</keyword>
<dbReference type="HAMAP" id="MF_00911">
    <property type="entry name" value="FtsQ_subfam"/>
    <property type="match status" value="1"/>
</dbReference>
<dbReference type="InterPro" id="IPR005548">
    <property type="entry name" value="Cell_div_FtsQ/DivIB_C"/>
</dbReference>
<sequence length="253" mass="27466">MRRTATAEPAGSATTVRSRRRFARRQWARRWLAWKYVVALLVLVGLVAGAIWAVYFSSFLAVQGVRVEGVSTISAREIRDAAAVPSGEPLARVDLDRIRSRVESLAEVRSADVTRQWPDQVLVTVTERVAVAVVDMGGRIRGLDDQGVLFRDYARAPAGLPRVQTQGDTRSDALREAARVVGALPRALAGTVDHVEVATVDQITLVLEDGRTVEWGSADESAQKAEVIAALLKRPAQTYDVSVPGQPTTSGTR</sequence>
<dbReference type="GO" id="GO:0043093">
    <property type="term" value="P:FtsZ-dependent cytokinesis"/>
    <property type="evidence" value="ECO:0007669"/>
    <property type="project" value="UniProtKB-UniRule"/>
</dbReference>